<evidence type="ECO:0000256" key="23">
    <source>
        <dbReference type="ARBA" id="ARBA00022859"/>
    </source>
</evidence>
<comment type="function">
    <text evidence="35">Serine protease component of the complement C1 complex, a multiprotein complex that initiates the classical pathway of the complement system, a cascade of proteins that leads to phagocytosis and breakdown of pathogens and signaling that strengthens the adaptive immune system. C1R catalyzes the first enzymatic step in the classical complement pathway: it is activated by the C1Q subcomplex of the C1 complex, which associates with IgG or IgM immunoglobulins complexed with antigens to form antigen-antibody complexes on the surface of pathogens. Immunoglobulin-binding promotes the autocatalytic cleavage and activation of C1R. Activated C1R then cleaves and activates C1S, the second protease of the classical complement pathway. It is unclear if C1R activates C1S within single, strained C1 complexes or between neighboring C1 complexes on surfaces.</text>
</comment>
<dbReference type="GO" id="GO:0006953">
    <property type="term" value="P:acute-phase response"/>
    <property type="evidence" value="ECO:0007669"/>
    <property type="project" value="UniProtKB-KW"/>
</dbReference>
<feature type="domain" description="Peptidase S1" evidence="42">
    <location>
        <begin position="1788"/>
        <end position="2026"/>
    </location>
</feature>
<dbReference type="SUPFAM" id="SSF57196">
    <property type="entry name" value="EGF/Laminin"/>
    <property type="match status" value="1"/>
</dbReference>
<evidence type="ECO:0000256" key="29">
    <source>
        <dbReference type="ARBA" id="ARBA00023198"/>
    </source>
</evidence>
<dbReference type="FunFam" id="3.10.250.10:FF:000012">
    <property type="entry name" value="CD163 molecule like 1"/>
    <property type="match status" value="1"/>
</dbReference>
<feature type="disulfide bond" evidence="38">
    <location>
        <begin position="922"/>
        <end position="983"/>
    </location>
</feature>
<dbReference type="InterPro" id="IPR035976">
    <property type="entry name" value="Sushi/SCR/CCP_sf"/>
</dbReference>
<dbReference type="FunFam" id="2.10.25.10:FF:000419">
    <property type="entry name" value="Complement C1r subcomponent"/>
    <property type="match status" value="1"/>
</dbReference>
<dbReference type="SMART" id="SM00042">
    <property type="entry name" value="CUB"/>
    <property type="match status" value="2"/>
</dbReference>
<feature type="domain" description="SRCR" evidence="43">
    <location>
        <begin position="432"/>
        <end position="532"/>
    </location>
</feature>
<feature type="disulfide bond" evidence="38">
    <location>
        <begin position="699"/>
        <end position="763"/>
    </location>
</feature>
<dbReference type="FunFam" id="3.10.250.10:FF:000015">
    <property type="entry name" value="Scavenger receptor cysteine-rich type 1 protein M130"/>
    <property type="match status" value="1"/>
</dbReference>
<feature type="disulfide bond" evidence="38">
    <location>
        <begin position="712"/>
        <end position="773"/>
    </location>
</feature>
<feature type="disulfide bond" evidence="38">
    <location>
        <begin position="562"/>
        <end position="626"/>
    </location>
</feature>
<dbReference type="PROSITE" id="PS50240">
    <property type="entry name" value="TRYPSIN_DOM"/>
    <property type="match status" value="2"/>
</dbReference>
<dbReference type="CDD" id="cd00033">
    <property type="entry name" value="CCP"/>
    <property type="match status" value="2"/>
</dbReference>
<feature type="domain" description="SRCR" evidence="43">
    <location>
        <begin position="5"/>
        <end position="105"/>
    </location>
</feature>
<evidence type="ECO:0000256" key="12">
    <source>
        <dbReference type="ARBA" id="ARBA00022588"/>
    </source>
</evidence>
<dbReference type="SUPFAM" id="SSF49854">
    <property type="entry name" value="Spermadhesin, CUB domain"/>
    <property type="match status" value="2"/>
</dbReference>
<feature type="disulfide bond" evidence="38">
    <location>
        <begin position="74"/>
        <end position="84"/>
    </location>
</feature>
<evidence type="ECO:0000256" key="13">
    <source>
        <dbReference type="ARBA" id="ARBA00022659"/>
    </source>
</evidence>
<keyword evidence="12" id="KW-0399">Innate immunity</keyword>
<dbReference type="EMBL" id="JAATJU010000200">
    <property type="protein sequence ID" value="KAH0521183.1"/>
    <property type="molecule type" value="Genomic_DNA"/>
</dbReference>
<comment type="caution">
    <text evidence="45">The sequence shown here is derived from an EMBL/GenBank/DDBJ whole genome shotgun (WGS) entry which is preliminary data.</text>
</comment>
<dbReference type="CDD" id="cd00190">
    <property type="entry name" value="Tryp_SPc"/>
    <property type="match status" value="2"/>
</dbReference>
<feature type="disulfide bond" evidence="38">
    <location>
        <begin position="30"/>
        <end position="94"/>
    </location>
</feature>
<feature type="disulfide bond" evidence="38">
    <location>
        <begin position="365"/>
        <end position="426"/>
    </location>
</feature>
<evidence type="ECO:0000256" key="40">
    <source>
        <dbReference type="SAM" id="MobiDB-lite"/>
    </source>
</evidence>
<feature type="disulfide bond" evidence="38">
    <location>
        <begin position="606"/>
        <end position="616"/>
    </location>
</feature>
<feature type="disulfide bond" evidence="38">
    <location>
        <begin position="457"/>
        <end position="521"/>
    </location>
</feature>
<keyword evidence="14" id="KW-0645">Protease</keyword>
<evidence type="ECO:0000256" key="3">
    <source>
        <dbReference type="ARBA" id="ARBA00004251"/>
    </source>
</evidence>
<evidence type="ECO:0000256" key="16">
    <source>
        <dbReference type="ARBA" id="ARBA00022723"/>
    </source>
</evidence>
<dbReference type="GO" id="GO:0005509">
    <property type="term" value="F:calcium ion binding"/>
    <property type="evidence" value="ECO:0007669"/>
    <property type="project" value="InterPro"/>
</dbReference>
<feature type="region of interest" description="Disordered" evidence="40">
    <location>
        <begin position="987"/>
        <end position="1013"/>
    </location>
</feature>
<feature type="disulfide bond" evidence="38">
    <location>
        <begin position="289"/>
        <end position="299"/>
    </location>
</feature>
<keyword evidence="7" id="KW-1003">Cell membrane</keyword>
<dbReference type="InterPro" id="IPR033116">
    <property type="entry name" value="TRYPSIN_SER"/>
</dbReference>
<feature type="domain" description="Peptidase S1" evidence="42">
    <location>
        <begin position="1071"/>
        <end position="1310"/>
    </location>
</feature>
<dbReference type="SUPFAM" id="SSF56487">
    <property type="entry name" value="SRCR-like"/>
    <property type="match status" value="9"/>
</dbReference>
<evidence type="ECO:0000256" key="11">
    <source>
        <dbReference type="ARBA" id="ARBA00022553"/>
    </source>
</evidence>
<protein>
    <recommendedName>
        <fullName evidence="33">Complement C1r subcomponent</fullName>
        <ecNumber evidence="6">3.4.21.41</ecNumber>
    </recommendedName>
    <alternativeName>
        <fullName evidence="34">Complement component 1 subcomponent r</fullName>
    </alternativeName>
    <alternativeName>
        <fullName evidence="32">Scavenger receptor cysteine-rich type 1 protein M130</fullName>
    </alternativeName>
</protein>
<dbReference type="PROSITE" id="PS00420">
    <property type="entry name" value="SRCR_1"/>
    <property type="match status" value="4"/>
</dbReference>
<dbReference type="SMART" id="SM00202">
    <property type="entry name" value="SR"/>
    <property type="match status" value="9"/>
</dbReference>
<feature type="domain" description="Sushi" evidence="44">
    <location>
        <begin position="1631"/>
        <end position="1697"/>
    </location>
</feature>
<keyword evidence="9" id="KW-0964">Secreted</keyword>
<feature type="disulfide bond" evidence="38">
    <location>
        <begin position="850"/>
        <end position="860"/>
    </location>
</feature>
<dbReference type="InterPro" id="IPR036772">
    <property type="entry name" value="SRCR-like_dom_sf"/>
</dbReference>
<keyword evidence="15" id="KW-0812">Transmembrane</keyword>
<dbReference type="InterPro" id="IPR043504">
    <property type="entry name" value="Peptidase_S1_PA_chymotrypsin"/>
</dbReference>
<dbReference type="GO" id="GO:0005737">
    <property type="term" value="C:cytoplasm"/>
    <property type="evidence" value="ECO:0007669"/>
    <property type="project" value="UniProtKB-ARBA"/>
</dbReference>
<dbReference type="PRINTS" id="PR00258">
    <property type="entry name" value="SPERACTRCPTR"/>
</dbReference>
<evidence type="ECO:0000256" key="10">
    <source>
        <dbReference type="ARBA" id="ARBA00022536"/>
    </source>
</evidence>
<dbReference type="FunFam" id="3.10.250.10:FF:000004">
    <property type="entry name" value="Scavenger receptor cysteine-rich type 1 protein M130"/>
    <property type="match status" value="2"/>
</dbReference>
<dbReference type="PROSITE" id="PS50923">
    <property type="entry name" value="SUSHI"/>
    <property type="match status" value="2"/>
</dbReference>
<sequence>MKKELRLTGGEKNCTGRVELKIREKWGTVCKNGWGMNEVSVVCRQLGCPTSIKALGWANSSAGSGDIWMDKVSCTGNESALWDCKHEGWGKHNCTHEQDVGVTCSDGSDLDMKLVNNGANRCLGRVEVKFQGKWGTVCDDNFSKDHASVICKQLGCGSAVSFSGSAKFGAGSGPIWLDDLMCSGNESALWDCKHGAWGKHNCDHAEDVGVICLKGADLSLRLVDGASKCSGRLEVRFQEEWGTVCDDSWDSQDASLVCKQLGCPTAIAGVGRVNASEGSGPIWLDIVSCQGDESALWECKHQEWGKHYCHHREDAGVTCSDGSDIELRLVGGGSRCSGTVEVEIQKLIGKMCGRKWDLSDANVVCRELGCGSALQTYAKTYSKSKETDMWLFPGRCNGNETSFWQCKNWQWGGLSCEHYEEAQVTCSGHREPRLVGGEIPCSGRVEVKHGDVWGSVCDFDLSLETASVVCRELQCGTVVSILGGAHFGEGSGQIWAEEFQCTGDESHLSLCEVAPPVEGSCSHSSDVSLVCSRYTEVRLAGGKSSCEGRVEIKVLGAWGPLCNSHWDIEDAHVLCQQLRCGVALSTPGGAPFGKGAGQVWRHMYHCTGTEEHLGDCLMTALGAPMCSEGQVASVICSGNQSHTLQPCSSSSSVQTTSSTVPNKSDVPCIASGQLRLVDGGGRCAGRVEVYHEGSWGTICDDSWDLIDASVVCKQLDCGVAINATGSAYFNEGKGNIWLDEVNCNGKESHIWQCRSHGWGRHNCRHKEDAGVICSEFMSLRLATEVPRENCAGRLEVFYNGTWGSVGSSRMPPTTVGVVCRHLGCADNGTVKLTSSDKTPSRLMWVDNVQCPKGVDTLWQCPSSPWKQRRASPSEEVWITCDDKIRLQGGHNDCSGRVEIWHKGSWGTVCDDSWDLNDAQVVCQELGCGQAVKALKEAAFGPGTGPIWLNEVKCRGNESTLWDCPARPWSHSDCGHKEDASVMCLPGTPPESERGTAVTQPDGDSETVTTPGADPPRIQNCCQDLYYEAKQTGTFSCPSLGTWKDRQDGEEVPRCETVCGRPVIPIVQNPKTFGSSPAKLGNFPWQAFTSIYGRGGGALLGDRWILTAAHTIYPKDSVYLRKNQSVEVFLGHTDIGELLKLGNHPVRRVVVHPDYRQYESHNFNGDIALLELQHSVPLGPNVLPICLPDNETLYHSGLWGYVSGFGVEMGWLTTKLKYSKLPVAPREACEAWLRQRQRTEVFSENMFCVGDETQMNSVCQGDSGSVFVVWDNRTLHWVATGIVSWGVGCGKGYGFYTKVLNYVGWIKTELGGLFGVQASTEQSDIRRLFALLLVTLFCSVEGSIYIPQKLYGEVTSPLYPKPYPNDFEETTVITVPVGYRVKLVFWHFDVEPSEGCLYDYVKISADKKTLGRFCGQLESPLGNPPGEKEFISVENKMLLTFHTDFSNEENGTIMFYKGFLAYYQAVDRDECEPQYNTVEGSYQPRCQQLCHNYVGGYFCSCRPGYELQKDGRTCQAECSSGLYTEPSGYISSLEYPQPYPPDLRCNYSIRVERGLTLHLKFLDPFEIDDHQQVHCPYDQLQIYANGRNLGEFCGNQRPPDFDTRSNAVDLLFFTDESGVSRGWKLHYTTEIIKCPQPKALDEFTIIQDPQPQYQFRDYFIVTCKQGYQLVEGNQVLLSFTAVCQHDGTWHRAMPRCKIKDCGQPRSLSNGDFSYITTKGVNTYEARIQYYCREPYYKMKTRAGSSESVRGIYTCTAQGIWKNEEEGEKMPRCLPVCGKPVNPVTQKQRIIGGQKAEPGNFPWQAFTNIHGRGGGALLGDRWILTAAHTIYPKDRNKQDSSSKDVFLGHIDLEEIEKLGHHPVRRVIIHPDYRQDEPNNFEGDIALMELENRVTLGPDLLPICLPDNETFYDKGLMGYVSGFGIKEDKIASELMFVRLPVADRRACQRWLQTKKSNDVFSENMFCSGDPTIKQDACQGDSGGVFAVRDRNRNIWIATGIVSWGIGCGEGYGFYTKLLNYVDWIKKEIGEED</sequence>
<evidence type="ECO:0000256" key="6">
    <source>
        <dbReference type="ARBA" id="ARBA00011907"/>
    </source>
</evidence>
<comment type="similarity">
    <text evidence="5">Belongs to the DMBT1 family.</text>
</comment>
<evidence type="ECO:0000256" key="15">
    <source>
        <dbReference type="ARBA" id="ARBA00022692"/>
    </source>
</evidence>
<dbReference type="Gene3D" id="3.10.250.10">
    <property type="entry name" value="SRCR-like domain"/>
    <property type="match status" value="9"/>
</dbReference>
<feature type="disulfide bond" evidence="38">
    <location>
        <begin position="151"/>
        <end position="212"/>
    </location>
</feature>
<feature type="disulfide bond" evidence="38">
    <location>
        <begin position="43"/>
        <end position="104"/>
    </location>
</feature>
<evidence type="ECO:0000256" key="31">
    <source>
        <dbReference type="ARBA" id="ARBA00064784"/>
    </source>
</evidence>
<evidence type="ECO:0000256" key="25">
    <source>
        <dbReference type="ARBA" id="ARBA00022989"/>
    </source>
</evidence>
<dbReference type="GO" id="GO:0006958">
    <property type="term" value="P:complement activation, classical pathway"/>
    <property type="evidence" value="ECO:0007669"/>
    <property type="project" value="UniProtKB-KW"/>
</dbReference>
<feature type="domain" description="SRCR" evidence="43">
    <location>
        <begin position="220"/>
        <end position="320"/>
    </location>
</feature>
<feature type="disulfide bond" evidence="38">
    <location>
        <begin position="470"/>
        <end position="531"/>
    </location>
</feature>
<reference evidence="45" key="1">
    <citation type="submission" date="2020-03" db="EMBL/GenBank/DDBJ databases">
        <title>Studies in the Genomics of Life Span.</title>
        <authorList>
            <person name="Glass D."/>
        </authorList>
    </citation>
    <scope>NUCLEOTIDE SEQUENCE</scope>
    <source>
        <strain evidence="45">LTLLF</strain>
        <tissue evidence="45">Muscle</tissue>
    </source>
</reference>
<evidence type="ECO:0000256" key="32">
    <source>
        <dbReference type="ARBA" id="ARBA00070107"/>
    </source>
</evidence>
<dbReference type="SMART" id="SM00179">
    <property type="entry name" value="EGF_CA"/>
    <property type="match status" value="1"/>
</dbReference>
<evidence type="ECO:0000259" key="41">
    <source>
        <dbReference type="PROSITE" id="PS01180"/>
    </source>
</evidence>
<keyword evidence="28" id="KW-0325">Glycoprotein</keyword>
<evidence type="ECO:0000256" key="20">
    <source>
        <dbReference type="ARBA" id="ARBA00022813"/>
    </source>
</evidence>
<dbReference type="InterPro" id="IPR001881">
    <property type="entry name" value="EGF-like_Ca-bd_dom"/>
</dbReference>
<dbReference type="Gene3D" id="2.40.10.10">
    <property type="entry name" value="Trypsin-like serine proteases"/>
    <property type="match status" value="5"/>
</dbReference>
<evidence type="ECO:0000259" key="43">
    <source>
        <dbReference type="PROSITE" id="PS50287"/>
    </source>
</evidence>
<dbReference type="PROSITE" id="PS01180">
    <property type="entry name" value="CUB"/>
    <property type="match status" value="2"/>
</dbReference>
<feature type="disulfide bond" evidence="38">
    <location>
        <begin position="138"/>
        <end position="202"/>
    </location>
</feature>
<dbReference type="GO" id="GO:0005886">
    <property type="term" value="C:plasma membrane"/>
    <property type="evidence" value="ECO:0007669"/>
    <property type="project" value="UniProtKB-SubCell"/>
</dbReference>
<evidence type="ECO:0000256" key="2">
    <source>
        <dbReference type="ARBA" id="ARBA00004241"/>
    </source>
</evidence>
<proteinExistence type="inferred from homology"/>
<dbReference type="InterPro" id="IPR001314">
    <property type="entry name" value="Peptidase_S1A"/>
</dbReference>
<feature type="domain" description="SRCR" evidence="43">
    <location>
        <begin position="779"/>
        <end position="881"/>
    </location>
</feature>
<evidence type="ECO:0000256" key="26">
    <source>
        <dbReference type="ARBA" id="ARBA00023136"/>
    </source>
</evidence>
<feature type="domain" description="SRCR" evidence="43">
    <location>
        <begin position="674"/>
        <end position="774"/>
    </location>
</feature>
<evidence type="ECO:0000256" key="30">
    <source>
        <dbReference type="ARBA" id="ARBA00023278"/>
    </source>
</evidence>
<keyword evidence="22" id="KW-0106">Calcium</keyword>
<keyword evidence="29" id="KW-0395">Inflammatory response</keyword>
<evidence type="ECO:0000256" key="35">
    <source>
        <dbReference type="ARBA" id="ARBA00093383"/>
    </source>
</evidence>
<feature type="disulfide bond" evidence="38">
    <location>
        <begin position="909"/>
        <end position="973"/>
    </location>
</feature>
<evidence type="ECO:0000256" key="18">
    <source>
        <dbReference type="ARBA" id="ARBA00022737"/>
    </source>
</evidence>
<dbReference type="Gene3D" id="2.60.120.290">
    <property type="entry name" value="Spermadhesin, CUB domain"/>
    <property type="match status" value="2"/>
</dbReference>
<keyword evidence="16" id="KW-0479">Metal-binding</keyword>
<evidence type="ECO:0000313" key="46">
    <source>
        <dbReference type="Proteomes" id="UP000710432"/>
    </source>
</evidence>
<feature type="disulfide bond" evidence="38">
    <location>
        <begin position="182"/>
        <end position="192"/>
    </location>
</feature>
<keyword evidence="45" id="KW-0675">Receptor</keyword>
<dbReference type="InterPro" id="IPR001254">
    <property type="entry name" value="Trypsin_dom"/>
</dbReference>
<evidence type="ECO:0000256" key="4">
    <source>
        <dbReference type="ARBA" id="ARBA00004613"/>
    </source>
</evidence>
<dbReference type="InterPro" id="IPR000742">
    <property type="entry name" value="EGF"/>
</dbReference>
<evidence type="ECO:0000256" key="14">
    <source>
        <dbReference type="ARBA" id="ARBA00022670"/>
    </source>
</evidence>
<dbReference type="FunFam" id="3.10.250.10:FF:000002">
    <property type="entry name" value="Scavenger receptor cysteine-rich type 1 protein M130"/>
    <property type="match status" value="5"/>
</dbReference>
<feature type="domain" description="SRCR" evidence="43">
    <location>
        <begin position="884"/>
        <end position="984"/>
    </location>
</feature>
<evidence type="ECO:0000256" key="21">
    <source>
        <dbReference type="ARBA" id="ARBA00022825"/>
    </source>
</evidence>
<evidence type="ECO:0000256" key="37">
    <source>
        <dbReference type="PROSITE-ProRule" id="PRU00059"/>
    </source>
</evidence>
<dbReference type="FunFam" id="2.10.70.10:FF:000040">
    <property type="entry name" value="Complement C1r subcomponent"/>
    <property type="match status" value="1"/>
</dbReference>
<dbReference type="FunFam" id="2.60.120.290:FF:000006">
    <property type="entry name" value="Mannan-binding lectin serine protease 1"/>
    <property type="match status" value="1"/>
</dbReference>
<dbReference type="InterPro" id="IPR000436">
    <property type="entry name" value="Sushi_SCR_CCP_dom"/>
</dbReference>
<organism evidence="45 46">
    <name type="scientific">Microtus ochrogaster</name>
    <name type="common">Prairie vole</name>
    <dbReference type="NCBI Taxonomy" id="79684"/>
    <lineage>
        <taxon>Eukaryota</taxon>
        <taxon>Metazoa</taxon>
        <taxon>Chordata</taxon>
        <taxon>Craniata</taxon>
        <taxon>Vertebrata</taxon>
        <taxon>Euteleostomi</taxon>
        <taxon>Mammalia</taxon>
        <taxon>Eutheria</taxon>
        <taxon>Euarchontoglires</taxon>
        <taxon>Glires</taxon>
        <taxon>Rodentia</taxon>
        <taxon>Myomorpha</taxon>
        <taxon>Muroidea</taxon>
        <taxon>Cricetidae</taxon>
        <taxon>Arvicolinae</taxon>
        <taxon>Microtus</taxon>
    </lineage>
</organism>
<dbReference type="FunFam" id="2.10.70.10:FF:000016">
    <property type="entry name" value="Mannan-binding lectin serine protease 1"/>
    <property type="match status" value="1"/>
</dbReference>
<keyword evidence="11" id="KW-0597">Phosphoprotein</keyword>
<evidence type="ECO:0000256" key="24">
    <source>
        <dbReference type="ARBA" id="ARBA00022875"/>
    </source>
</evidence>
<feature type="disulfide bond" evidence="38">
    <location>
        <begin position="258"/>
        <end position="319"/>
    </location>
</feature>
<evidence type="ECO:0000256" key="19">
    <source>
        <dbReference type="ARBA" id="ARBA00022801"/>
    </source>
</evidence>
<feature type="disulfide bond" evidence="38">
    <location>
        <begin position="501"/>
        <end position="511"/>
    </location>
</feature>
<dbReference type="Pfam" id="PF00431">
    <property type="entry name" value="CUB"/>
    <property type="match status" value="2"/>
</dbReference>
<keyword evidence="17" id="KW-0732">Signal</keyword>
<dbReference type="Gene3D" id="2.10.25.10">
    <property type="entry name" value="Laminin"/>
    <property type="match status" value="1"/>
</dbReference>
<keyword evidence="19" id="KW-0378">Hydrolase</keyword>
<feature type="disulfide bond" evidence="38">
    <location>
        <begin position="396"/>
        <end position="406"/>
    </location>
</feature>
<dbReference type="FunFam" id="2.40.10.10:FF:000035">
    <property type="entry name" value="Complement C1r subcomponent"/>
    <property type="match status" value="2"/>
</dbReference>
<dbReference type="PRINTS" id="PR00722">
    <property type="entry name" value="CHYMOTRYPSIN"/>
</dbReference>
<feature type="disulfide bond" evidence="38">
    <location>
        <begin position="743"/>
        <end position="753"/>
    </location>
</feature>
<dbReference type="EC" id="3.4.21.41" evidence="6"/>
<dbReference type="InterPro" id="IPR000859">
    <property type="entry name" value="CUB_dom"/>
</dbReference>
<comment type="caution">
    <text evidence="38">Lacks conserved residue(s) required for the propagation of feature annotation.</text>
</comment>
<evidence type="ECO:0000256" key="36">
    <source>
        <dbReference type="ARBA" id="ARBA00093536"/>
    </source>
</evidence>
<dbReference type="GO" id="GO:0045087">
    <property type="term" value="P:innate immune response"/>
    <property type="evidence" value="ECO:0007669"/>
    <property type="project" value="UniProtKB-KW"/>
</dbReference>
<evidence type="ECO:0000256" key="28">
    <source>
        <dbReference type="ARBA" id="ARBA00023180"/>
    </source>
</evidence>
<keyword evidence="13 39" id="KW-0768">Sushi</keyword>
<evidence type="ECO:0000256" key="9">
    <source>
        <dbReference type="ARBA" id="ARBA00022525"/>
    </source>
</evidence>
<gene>
    <name evidence="45" type="ORF">LTLLF_102425</name>
</gene>
<dbReference type="SMART" id="SM00032">
    <property type="entry name" value="CCP"/>
    <property type="match status" value="2"/>
</dbReference>
<dbReference type="InterPro" id="IPR018097">
    <property type="entry name" value="EGF_Ca-bd_CS"/>
</dbReference>
<dbReference type="CDD" id="cd00054">
    <property type="entry name" value="EGF_CA"/>
    <property type="match status" value="1"/>
</dbReference>
<comment type="subunit">
    <text evidence="31">Interacts with CSNK2B.</text>
</comment>
<keyword evidence="24" id="KW-0180">Complement pathway</keyword>
<keyword evidence="10" id="KW-0245">EGF-like domain</keyword>
<feature type="disulfide bond" evidence="37">
    <location>
        <begin position="1517"/>
        <end position="1544"/>
    </location>
</feature>
<feature type="disulfide bond" evidence="38">
    <location>
        <begin position="819"/>
        <end position="880"/>
    </location>
</feature>
<keyword evidence="20" id="KW-0068">Autocatalytic cleavage</keyword>
<dbReference type="PANTHER" id="PTHR48071:SF15">
    <property type="entry name" value="SRCR DOMAIN-CONTAINING PROTEIN"/>
    <property type="match status" value="1"/>
</dbReference>
<dbReference type="Proteomes" id="UP000710432">
    <property type="component" value="Unassembled WGS sequence"/>
</dbReference>
<dbReference type="Pfam" id="PF00089">
    <property type="entry name" value="Trypsin"/>
    <property type="match status" value="2"/>
</dbReference>
<evidence type="ECO:0000313" key="45">
    <source>
        <dbReference type="EMBL" id="KAH0521183.1"/>
    </source>
</evidence>
<dbReference type="FunFam" id="2.60.120.290:FF:000028">
    <property type="entry name" value="Complement C1r subcomponent"/>
    <property type="match status" value="1"/>
</dbReference>
<dbReference type="PROSITE" id="PS01186">
    <property type="entry name" value="EGF_2"/>
    <property type="match status" value="1"/>
</dbReference>
<dbReference type="SMART" id="SM00181">
    <property type="entry name" value="EGF"/>
    <property type="match status" value="1"/>
</dbReference>
<dbReference type="Pfam" id="PF14670">
    <property type="entry name" value="FXa_inhibition"/>
    <property type="match status" value="1"/>
</dbReference>
<evidence type="ECO:0000256" key="1">
    <source>
        <dbReference type="ARBA" id="ARBA00001057"/>
    </source>
</evidence>
<keyword evidence="26" id="KW-0472">Membrane</keyword>
<dbReference type="FunFam" id="2.40.10.10:FF:000037">
    <property type="entry name" value="Complement C1r subcomponent"/>
    <property type="match status" value="2"/>
</dbReference>
<dbReference type="GO" id="GO:0009986">
    <property type="term" value="C:cell surface"/>
    <property type="evidence" value="ECO:0007669"/>
    <property type="project" value="UniProtKB-SubCell"/>
</dbReference>
<keyword evidence="23" id="KW-0391">Immunity</keyword>
<keyword evidence="30" id="KW-0379">Hydroxylation</keyword>
<name>A0A8J6L5E9_MICOH</name>
<keyword evidence="18" id="KW-0677">Repeat</keyword>
<feature type="disulfide bond" evidence="38">
    <location>
        <begin position="953"/>
        <end position="963"/>
    </location>
</feature>
<dbReference type="PANTHER" id="PTHR48071">
    <property type="entry name" value="SRCR DOMAIN-CONTAINING PROTEIN"/>
    <property type="match status" value="1"/>
</dbReference>
<dbReference type="PROSITE" id="PS00135">
    <property type="entry name" value="TRYPSIN_SER"/>
    <property type="match status" value="2"/>
</dbReference>
<dbReference type="Gene3D" id="2.10.70.10">
    <property type="entry name" value="Complement Module, domain 1"/>
    <property type="match status" value="3"/>
</dbReference>
<feature type="domain" description="CUB" evidence="41">
    <location>
        <begin position="1337"/>
        <end position="1465"/>
    </location>
</feature>
<evidence type="ECO:0000259" key="42">
    <source>
        <dbReference type="PROSITE" id="PS50240"/>
    </source>
</evidence>
<feature type="disulfide bond" evidence="38">
    <location>
        <begin position="575"/>
        <end position="636"/>
    </location>
</feature>
<dbReference type="PROSITE" id="PS01187">
    <property type="entry name" value="EGF_CA"/>
    <property type="match status" value="1"/>
</dbReference>
<dbReference type="InterPro" id="IPR001190">
    <property type="entry name" value="SRCR"/>
</dbReference>
<comment type="subunit">
    <text evidence="36">Core component of the complement C1 complex, a calcium-dependent complex composed of 1 molecule of the C1Q subcomplex, 2 molecules of C1R and 2 molecules of C1S. The C1Q subcomplex is composed 18 subunits: 3 chains of C1QA, C1QB, and C1QC trimerize to form 6 collagen-like triple helices connected to six globular ligand-recognition modules. Within the C1 complex, C1R is a dimer of identical chains, each of which is activated by cleavage into two chains, heavy and light, connected by disulfide bonds.</text>
</comment>
<feature type="domain" description="SRCR" evidence="43">
    <location>
        <begin position="327"/>
        <end position="427"/>
    </location>
</feature>
<evidence type="ECO:0000256" key="33">
    <source>
        <dbReference type="ARBA" id="ARBA00074283"/>
    </source>
</evidence>
<keyword evidence="8" id="KW-0011">Acute phase</keyword>
<dbReference type="SUPFAM" id="SSF50494">
    <property type="entry name" value="Trypsin-like serine proteases"/>
    <property type="match status" value="2"/>
</dbReference>
<evidence type="ECO:0000256" key="22">
    <source>
        <dbReference type="ARBA" id="ARBA00022837"/>
    </source>
</evidence>
<comment type="catalytic activity">
    <reaction evidence="1">
        <text>Selective cleavage of Lys(or Arg)-|-Ile bond in complement subcomponent C1s to form the active form of C1s (EC 3.4.21.42).</text>
        <dbReference type="EC" id="3.4.21.41"/>
    </reaction>
</comment>
<keyword evidence="27 38" id="KW-1015">Disulfide bond</keyword>
<dbReference type="Pfam" id="PF00530">
    <property type="entry name" value="SRCR"/>
    <property type="match status" value="9"/>
</dbReference>
<evidence type="ECO:0000256" key="38">
    <source>
        <dbReference type="PROSITE-ProRule" id="PRU00196"/>
    </source>
</evidence>
<keyword evidence="21" id="KW-0720">Serine protease</keyword>
<dbReference type="PROSITE" id="PS50287">
    <property type="entry name" value="SRCR_2"/>
    <property type="match status" value="9"/>
</dbReference>
<dbReference type="Pfam" id="PF00084">
    <property type="entry name" value="Sushi"/>
    <property type="match status" value="2"/>
</dbReference>
<evidence type="ECO:0000256" key="8">
    <source>
        <dbReference type="ARBA" id="ARBA00022486"/>
    </source>
</evidence>
<dbReference type="SMART" id="SM00020">
    <property type="entry name" value="Tryp_SPc"/>
    <property type="match status" value="2"/>
</dbReference>
<evidence type="ECO:0000256" key="39">
    <source>
        <dbReference type="PROSITE-ProRule" id="PRU00302"/>
    </source>
</evidence>
<evidence type="ECO:0000256" key="27">
    <source>
        <dbReference type="ARBA" id="ARBA00023157"/>
    </source>
</evidence>
<evidence type="ECO:0000256" key="17">
    <source>
        <dbReference type="ARBA" id="ARBA00022729"/>
    </source>
</evidence>
<dbReference type="InterPro" id="IPR009003">
    <property type="entry name" value="Peptidase_S1_PA"/>
</dbReference>
<comment type="subcellular location">
    <subcellularLocation>
        <location evidence="3">Cell membrane</location>
        <topology evidence="3">Single-pass type I membrane protein</topology>
    </subcellularLocation>
    <subcellularLocation>
        <location evidence="2">Cell surface</location>
    </subcellularLocation>
    <subcellularLocation>
        <location evidence="4">Secreted</location>
    </subcellularLocation>
</comment>
<evidence type="ECO:0000259" key="44">
    <source>
        <dbReference type="PROSITE" id="PS50923"/>
    </source>
</evidence>
<feature type="disulfide bond" evidence="38">
    <location>
        <begin position="245"/>
        <end position="309"/>
    </location>
</feature>
<dbReference type="GO" id="GO:0005615">
    <property type="term" value="C:extracellular space"/>
    <property type="evidence" value="ECO:0007669"/>
    <property type="project" value="TreeGrafter"/>
</dbReference>
<accession>A0A8J6L5E9</accession>
<dbReference type="CDD" id="cd00041">
    <property type="entry name" value="CUB"/>
    <property type="match status" value="2"/>
</dbReference>
<dbReference type="InterPro" id="IPR035914">
    <property type="entry name" value="Sperma_CUB_dom_sf"/>
</dbReference>
<dbReference type="SUPFAM" id="SSF57535">
    <property type="entry name" value="Complement control module/SCR domain"/>
    <property type="match status" value="2"/>
</dbReference>
<dbReference type="GO" id="GO:0031638">
    <property type="term" value="P:zymogen activation"/>
    <property type="evidence" value="ECO:0007669"/>
    <property type="project" value="TreeGrafter"/>
</dbReference>
<feature type="disulfide bond" evidence="38">
    <location>
        <begin position="352"/>
        <end position="416"/>
    </location>
</feature>
<feature type="domain" description="Sushi" evidence="44">
    <location>
        <begin position="1698"/>
        <end position="1773"/>
    </location>
</feature>
<feature type="domain" description="SRCR" evidence="43">
    <location>
        <begin position="112"/>
        <end position="213"/>
    </location>
</feature>
<evidence type="ECO:0000256" key="7">
    <source>
        <dbReference type="ARBA" id="ARBA00022475"/>
    </source>
</evidence>
<keyword evidence="25" id="KW-1133">Transmembrane helix</keyword>
<evidence type="ECO:0000256" key="5">
    <source>
        <dbReference type="ARBA" id="ARBA00009931"/>
    </source>
</evidence>
<feature type="domain" description="SRCR" evidence="43">
    <location>
        <begin position="537"/>
        <end position="637"/>
    </location>
</feature>
<feature type="domain" description="CUB" evidence="41">
    <location>
        <begin position="1517"/>
        <end position="1629"/>
    </location>
</feature>
<evidence type="ECO:0000256" key="34">
    <source>
        <dbReference type="ARBA" id="ARBA00082735"/>
    </source>
</evidence>
<dbReference type="GO" id="GO:0004252">
    <property type="term" value="F:serine-type endopeptidase activity"/>
    <property type="evidence" value="ECO:0007669"/>
    <property type="project" value="UniProtKB-EC"/>
</dbReference>